<keyword evidence="12" id="KW-1185">Reference proteome</keyword>
<dbReference type="InterPro" id="IPR008689">
    <property type="entry name" value="ATP_synth_F0_dsu_mt"/>
</dbReference>
<keyword evidence="5 10" id="KW-0375">Hydrogen ion transport</keyword>
<keyword evidence="8 10" id="KW-0496">Mitochondrion</keyword>
<keyword evidence="9 10" id="KW-0472">Membrane</keyword>
<keyword evidence="6 10" id="KW-0999">Mitochondrion inner membrane</keyword>
<evidence type="ECO:0000256" key="9">
    <source>
        <dbReference type="ARBA" id="ARBA00023136"/>
    </source>
</evidence>
<evidence type="ECO:0000256" key="6">
    <source>
        <dbReference type="ARBA" id="ARBA00022792"/>
    </source>
</evidence>
<evidence type="ECO:0000256" key="8">
    <source>
        <dbReference type="ARBA" id="ARBA00023128"/>
    </source>
</evidence>
<dbReference type="Gene3D" id="6.10.280.70">
    <property type="match status" value="1"/>
</dbReference>
<evidence type="ECO:0000256" key="10">
    <source>
        <dbReference type="PIRNR" id="PIRNR005514"/>
    </source>
</evidence>
<dbReference type="Proteomes" id="UP001497472">
    <property type="component" value="Unassembled WGS sequence"/>
</dbReference>
<keyword evidence="4" id="KW-0138">CF(0)</keyword>
<dbReference type="GO" id="GO:0005743">
    <property type="term" value="C:mitochondrial inner membrane"/>
    <property type="evidence" value="ECO:0007669"/>
    <property type="project" value="UniProtKB-SubCell"/>
</dbReference>
<keyword evidence="7 10" id="KW-0406">Ion transport</keyword>
<sequence>MAKRFTKTTINWAELQKLVPADQKGKFLAFKTKADAYLRRVNASPPELPPIDWKKYQSLVPVAGMVEKFQKEYEALKIPYPEDTLSASIDEQWKALQPEIKAYCDERQKEIEAATKELERIKKLPKFEDMTMEIYRDMYPDQALDPVGKPTFWPHDAESQLDYVPEKKPMKK</sequence>
<keyword evidence="3 10" id="KW-0813">Transport</keyword>
<evidence type="ECO:0000313" key="11">
    <source>
        <dbReference type="EMBL" id="CAK1550554.1"/>
    </source>
</evidence>
<gene>
    <name evidence="11" type="ORF">LNINA_LOCUS9773</name>
</gene>
<dbReference type="AlphaFoldDB" id="A0AAV1JNR8"/>
<protein>
    <recommendedName>
        <fullName evidence="10">ATP synthase subunit d, mitochondrial</fullName>
    </recommendedName>
</protein>
<evidence type="ECO:0000313" key="12">
    <source>
        <dbReference type="Proteomes" id="UP001497472"/>
    </source>
</evidence>
<comment type="subcellular location">
    <subcellularLocation>
        <location evidence="1 10">Mitochondrion inner membrane</location>
    </subcellularLocation>
</comment>
<evidence type="ECO:0000256" key="4">
    <source>
        <dbReference type="ARBA" id="ARBA00022547"/>
    </source>
</evidence>
<accession>A0AAV1JNR8</accession>
<evidence type="ECO:0000256" key="7">
    <source>
        <dbReference type="ARBA" id="ARBA00023065"/>
    </source>
</evidence>
<dbReference type="InterPro" id="IPR036228">
    <property type="entry name" value="ATP_synth_F0_dsu_sf_mt"/>
</dbReference>
<organism evidence="11 12">
    <name type="scientific">Leptosia nina</name>
    <dbReference type="NCBI Taxonomy" id="320188"/>
    <lineage>
        <taxon>Eukaryota</taxon>
        <taxon>Metazoa</taxon>
        <taxon>Ecdysozoa</taxon>
        <taxon>Arthropoda</taxon>
        <taxon>Hexapoda</taxon>
        <taxon>Insecta</taxon>
        <taxon>Pterygota</taxon>
        <taxon>Neoptera</taxon>
        <taxon>Endopterygota</taxon>
        <taxon>Lepidoptera</taxon>
        <taxon>Glossata</taxon>
        <taxon>Ditrysia</taxon>
        <taxon>Papilionoidea</taxon>
        <taxon>Pieridae</taxon>
        <taxon>Pierinae</taxon>
        <taxon>Leptosia</taxon>
    </lineage>
</organism>
<dbReference type="GO" id="GO:0015986">
    <property type="term" value="P:proton motive force-driven ATP synthesis"/>
    <property type="evidence" value="ECO:0007669"/>
    <property type="project" value="UniProtKB-UniRule"/>
</dbReference>
<dbReference type="GO" id="GO:0045259">
    <property type="term" value="C:proton-transporting ATP synthase complex"/>
    <property type="evidence" value="ECO:0007669"/>
    <property type="project" value="UniProtKB-KW"/>
</dbReference>
<proteinExistence type="inferred from homology"/>
<comment type="function">
    <text evidence="10">Mitochondrial membrane ATP synthase (F(1)F(0) ATP synthase or Complex V) produces ATP from ADP in the presence of a proton gradient across the membrane which is generated by electron transport complexes of the respiratory chain. F-type ATPases consist of two structural domains, F(1) - containing the extramembraneous catalytic core, and F(0) - containing the membrane proton channel, linked together by a central stalk and a peripheral stalk. During catalysis, ATP synthesis in the catalytic domain of F(1) is coupled via a rotary mechanism of the central stalk subunits to proton translocation.</text>
</comment>
<comment type="similarity">
    <text evidence="2 10">Belongs to the ATPase d subunit family.</text>
</comment>
<dbReference type="Pfam" id="PF05873">
    <property type="entry name" value="Mt_ATP-synt_D"/>
    <property type="match status" value="1"/>
</dbReference>
<dbReference type="PIRSF" id="PIRSF005514">
    <property type="entry name" value="ATPase_F0_D_mt"/>
    <property type="match status" value="1"/>
</dbReference>
<evidence type="ECO:0000256" key="1">
    <source>
        <dbReference type="ARBA" id="ARBA00004273"/>
    </source>
</evidence>
<name>A0AAV1JNR8_9NEOP</name>
<dbReference type="SUPFAM" id="SSF161065">
    <property type="entry name" value="ATP synthase D chain-like"/>
    <property type="match status" value="1"/>
</dbReference>
<evidence type="ECO:0000256" key="2">
    <source>
        <dbReference type="ARBA" id="ARBA00006842"/>
    </source>
</evidence>
<evidence type="ECO:0000256" key="3">
    <source>
        <dbReference type="ARBA" id="ARBA00022448"/>
    </source>
</evidence>
<reference evidence="11 12" key="1">
    <citation type="submission" date="2023-11" db="EMBL/GenBank/DDBJ databases">
        <authorList>
            <person name="Okamura Y."/>
        </authorList>
    </citation>
    <scope>NUCLEOTIDE SEQUENCE [LARGE SCALE GENOMIC DNA]</scope>
</reference>
<dbReference type="GO" id="GO:0015078">
    <property type="term" value="F:proton transmembrane transporter activity"/>
    <property type="evidence" value="ECO:0007669"/>
    <property type="project" value="InterPro"/>
</dbReference>
<evidence type="ECO:0000256" key="5">
    <source>
        <dbReference type="ARBA" id="ARBA00022781"/>
    </source>
</evidence>
<dbReference type="EMBL" id="CAVLEF010000082">
    <property type="protein sequence ID" value="CAK1550554.1"/>
    <property type="molecule type" value="Genomic_DNA"/>
</dbReference>
<comment type="caution">
    <text evidence="11">The sequence shown here is derived from an EMBL/GenBank/DDBJ whole genome shotgun (WGS) entry which is preliminary data.</text>
</comment>
<dbReference type="PANTHER" id="PTHR12700">
    <property type="entry name" value="ATP SYNTHASE SUBUNIT D, MITOCHONDRIAL"/>
    <property type="match status" value="1"/>
</dbReference>